<evidence type="ECO:0000313" key="3">
    <source>
        <dbReference type="EMBL" id="KKP44742.1"/>
    </source>
</evidence>
<reference evidence="3 4" key="1">
    <citation type="journal article" date="2015" name="Nature">
        <title>rRNA introns, odd ribosomes, and small enigmatic genomes across a large radiation of phyla.</title>
        <authorList>
            <person name="Brown C.T."/>
            <person name="Hug L.A."/>
            <person name="Thomas B.C."/>
            <person name="Sharon I."/>
            <person name="Castelle C.J."/>
            <person name="Singh A."/>
            <person name="Wilkins M.J."/>
            <person name="Williams K.H."/>
            <person name="Banfield J.F."/>
        </authorList>
    </citation>
    <scope>NUCLEOTIDE SEQUENCE [LARGE SCALE GENOMIC DNA]</scope>
</reference>
<dbReference type="InterPro" id="IPR001173">
    <property type="entry name" value="Glyco_trans_2-like"/>
</dbReference>
<gene>
    <name evidence="3" type="ORF">UR34_C0001G0088</name>
</gene>
<organism evidence="3 4">
    <name type="scientific">candidate division WS6 bacterium GW2011_GWC1_33_20</name>
    <dbReference type="NCBI Taxonomy" id="1619089"/>
    <lineage>
        <taxon>Bacteria</taxon>
        <taxon>Candidatus Dojkabacteria</taxon>
    </lineage>
</organism>
<feature type="domain" description="Glycosyltransferase 2-like" evidence="2">
    <location>
        <begin position="223"/>
        <end position="455"/>
    </location>
</feature>
<dbReference type="SUPFAM" id="SSF53448">
    <property type="entry name" value="Nucleotide-diphospho-sugar transferases"/>
    <property type="match status" value="1"/>
</dbReference>
<dbReference type="PANTHER" id="PTHR36851:SF1">
    <property type="entry name" value="GLYCO_TRANS_2-LIKE DOMAIN-CONTAINING PROTEIN"/>
    <property type="match status" value="1"/>
</dbReference>
<dbReference type="Proteomes" id="UP000034302">
    <property type="component" value="Unassembled WGS sequence"/>
</dbReference>
<keyword evidence="1" id="KW-1133">Transmembrane helix</keyword>
<feature type="transmembrane region" description="Helical" evidence="1">
    <location>
        <begin position="32"/>
        <end position="54"/>
    </location>
</feature>
<keyword evidence="1" id="KW-0472">Membrane</keyword>
<evidence type="ECO:0000259" key="2">
    <source>
        <dbReference type="Pfam" id="PF13632"/>
    </source>
</evidence>
<accession>A0A0G0CMW4</accession>
<feature type="transmembrane region" description="Helical" evidence="1">
    <location>
        <begin position="380"/>
        <end position="396"/>
    </location>
</feature>
<dbReference type="Pfam" id="PF13632">
    <property type="entry name" value="Glyco_trans_2_3"/>
    <property type="match status" value="1"/>
</dbReference>
<keyword evidence="1" id="KW-0812">Transmembrane</keyword>
<dbReference type="AlphaFoldDB" id="A0A0G0CMW4"/>
<feature type="transmembrane region" description="Helical" evidence="1">
    <location>
        <begin position="449"/>
        <end position="470"/>
    </location>
</feature>
<dbReference type="Gene3D" id="3.90.550.10">
    <property type="entry name" value="Spore Coat Polysaccharide Biosynthesis Protein SpsA, Chain A"/>
    <property type="match status" value="1"/>
</dbReference>
<proteinExistence type="predicted"/>
<feature type="transmembrane region" description="Helical" evidence="1">
    <location>
        <begin position="490"/>
        <end position="509"/>
    </location>
</feature>
<dbReference type="PANTHER" id="PTHR36851">
    <property type="entry name" value="UNNAMED PRODUCT"/>
    <property type="match status" value="1"/>
</dbReference>
<dbReference type="EMBL" id="LBOV01000001">
    <property type="protein sequence ID" value="KKP44742.1"/>
    <property type="molecule type" value="Genomic_DNA"/>
</dbReference>
<feature type="transmembrane region" description="Helical" evidence="1">
    <location>
        <begin position="60"/>
        <end position="84"/>
    </location>
</feature>
<name>A0A0G0CMW4_9BACT</name>
<evidence type="ECO:0000313" key="4">
    <source>
        <dbReference type="Proteomes" id="UP000034302"/>
    </source>
</evidence>
<feature type="transmembrane region" description="Helical" evidence="1">
    <location>
        <begin position="416"/>
        <end position="437"/>
    </location>
</feature>
<sequence>MDEIKRLTVDELKPPDRKDGYPLQTPKWLRRVLEIIPGSLIWFFVLSPLIFALMGWEDIFVFYISYLIIYWVYRGIKFVVGIWIGIKRMERDINTDFMPLIMEADAKRFSELEYIYLCPVYREGLDVLEPSFEAWSKSDVGAKKIHVIVAMEEKTSKDLQIPNFEILKKKYGDIFASMEYYVHPSGIEGEAAGVKGANINWAMRKYVQKLEAEGKDIHNYLLVTCDCDLRPHPKYLSAITYKYLTVEDPDQRYYSSAVYTLNNNIWRVPVLIRVQSTMLTLVTLHNWTTEKYETIPFSSSVFSSKATFSSYVVNLKTLKEVHFWDPQLGIDDTTFFWNAVVRYKGNFRGEEVYLPSDSDAVENETMLKSYKSFYKQQHRWGWGIIIFPTTLAALIYTKDIPINWKLHMVFAMVKNYILFFTVVYLMTIGLDLLGVFSNDYAYSSAAYNLPTAMSFLLSLLIICNLFLIYFRRKLIPIPKNWPLWRNILDFGEIALIAVQMLSFGFIPYLQAHTEMMFGRGFKKNFYATEKVKMKK</sequence>
<comment type="caution">
    <text evidence="3">The sequence shown here is derived from an EMBL/GenBank/DDBJ whole genome shotgun (WGS) entry which is preliminary data.</text>
</comment>
<dbReference type="InterPro" id="IPR029044">
    <property type="entry name" value="Nucleotide-diphossugar_trans"/>
</dbReference>
<evidence type="ECO:0000256" key="1">
    <source>
        <dbReference type="SAM" id="Phobius"/>
    </source>
</evidence>
<protein>
    <recommendedName>
        <fullName evidence="2">Glycosyltransferase 2-like domain-containing protein</fullName>
    </recommendedName>
</protein>